<dbReference type="Pfam" id="PF00400">
    <property type="entry name" value="WD40"/>
    <property type="match status" value="4"/>
</dbReference>
<dbReference type="SUPFAM" id="SSF50978">
    <property type="entry name" value="WD40 repeat-like"/>
    <property type="match status" value="1"/>
</dbReference>
<name>A0A9P0HKX3_NEZVI</name>
<dbReference type="InterPro" id="IPR036322">
    <property type="entry name" value="WD40_repeat_dom_sf"/>
</dbReference>
<feature type="repeat" description="WD" evidence="1">
    <location>
        <begin position="281"/>
        <end position="323"/>
    </location>
</feature>
<protein>
    <recommendedName>
        <fullName evidence="5">DDB1- and CUL4-associated factor 11</fullName>
    </recommendedName>
</protein>
<dbReference type="AlphaFoldDB" id="A0A9P0HKX3"/>
<evidence type="ECO:0008006" key="5">
    <source>
        <dbReference type="Google" id="ProtNLM"/>
    </source>
</evidence>
<organism evidence="3 4">
    <name type="scientific">Nezara viridula</name>
    <name type="common">Southern green stink bug</name>
    <name type="synonym">Cimex viridulus</name>
    <dbReference type="NCBI Taxonomy" id="85310"/>
    <lineage>
        <taxon>Eukaryota</taxon>
        <taxon>Metazoa</taxon>
        <taxon>Ecdysozoa</taxon>
        <taxon>Arthropoda</taxon>
        <taxon>Hexapoda</taxon>
        <taxon>Insecta</taxon>
        <taxon>Pterygota</taxon>
        <taxon>Neoptera</taxon>
        <taxon>Paraneoptera</taxon>
        <taxon>Hemiptera</taxon>
        <taxon>Heteroptera</taxon>
        <taxon>Panheteroptera</taxon>
        <taxon>Pentatomomorpha</taxon>
        <taxon>Pentatomoidea</taxon>
        <taxon>Pentatomidae</taxon>
        <taxon>Pentatominae</taxon>
        <taxon>Nezara</taxon>
    </lineage>
</organism>
<dbReference type="OrthoDB" id="63070at2759"/>
<dbReference type="PROSITE" id="PS50082">
    <property type="entry name" value="WD_REPEATS_2"/>
    <property type="match status" value="3"/>
</dbReference>
<feature type="region of interest" description="Disordered" evidence="2">
    <location>
        <begin position="1"/>
        <end position="31"/>
    </location>
</feature>
<dbReference type="PROSITE" id="PS50294">
    <property type="entry name" value="WD_REPEATS_REGION"/>
    <property type="match status" value="3"/>
</dbReference>
<dbReference type="InterPro" id="IPR001680">
    <property type="entry name" value="WD40_rpt"/>
</dbReference>
<accession>A0A9P0HKX3</accession>
<dbReference type="EMBL" id="OV725081">
    <property type="protein sequence ID" value="CAH1403805.1"/>
    <property type="molecule type" value="Genomic_DNA"/>
</dbReference>
<dbReference type="InterPro" id="IPR015943">
    <property type="entry name" value="WD40/YVTN_repeat-like_dom_sf"/>
</dbReference>
<sequence>MGLTKSRDMARAIDNRAAEEVSGSEDGSDSESDLASILQYLIRSGQVRILGRDQPYLGSYPKPPVAGAPNLDNFHKSEICFITKQSCGLLPRCPRTISKTKCPSKSITDMIKNRESGQLRGLGFSQGDKCIIGNSKLPTRMKNVDTYENKAFCGIYSHDGNTLLTASQDRFIRTYDCSDGCNFKELNIIQGRDIGWSVLDTAFSPDSSKIAYSSWSNSLHLVDIASGDNGRHVALPLCPEERRFCVFSLVFSHSGKEILCGANDGHMYIYDLTRNDRSLRVEAHDDDVNSVAFADGTSNIIYSGGDDGFCKVWDRRTMSEASPNPVGILAGHLDGITYIDSRNDGHHLISNSKDQSIKLWDIRAMSSKSAQECTRKAVNSNKWDYRWQTAPRKLITRKTNIKGDTSIATYRGHSVLQTLIRCHFSPQFSTGQRYIVTGCAFGRIVVYDVLTGNIILKLRGHSSCVRDVSWHPYRPEIISSSWDFSVVCWNHHGINNDTSEIDSRTSIWEDEEEDWNSTQHLRRSRRIAERATTFNIAS</sequence>
<dbReference type="GO" id="GO:0043161">
    <property type="term" value="P:proteasome-mediated ubiquitin-dependent protein catabolic process"/>
    <property type="evidence" value="ECO:0007669"/>
    <property type="project" value="TreeGrafter"/>
</dbReference>
<evidence type="ECO:0000313" key="3">
    <source>
        <dbReference type="EMBL" id="CAH1403805.1"/>
    </source>
</evidence>
<dbReference type="GO" id="GO:0080008">
    <property type="term" value="C:Cul4-RING E3 ubiquitin ligase complex"/>
    <property type="evidence" value="ECO:0007669"/>
    <property type="project" value="TreeGrafter"/>
</dbReference>
<gene>
    <name evidence="3" type="ORF">NEZAVI_LOCUS12344</name>
</gene>
<evidence type="ECO:0000313" key="4">
    <source>
        <dbReference type="Proteomes" id="UP001152798"/>
    </source>
</evidence>
<evidence type="ECO:0000256" key="1">
    <source>
        <dbReference type="PROSITE-ProRule" id="PRU00221"/>
    </source>
</evidence>
<reference evidence="3" key="1">
    <citation type="submission" date="2022-01" db="EMBL/GenBank/DDBJ databases">
        <authorList>
            <person name="King R."/>
        </authorList>
    </citation>
    <scope>NUCLEOTIDE SEQUENCE</scope>
</reference>
<proteinExistence type="predicted"/>
<dbReference type="PANTHER" id="PTHR19847:SF7">
    <property type="entry name" value="DDB1- AND CUL4-ASSOCIATED FACTOR 11"/>
    <property type="match status" value="1"/>
</dbReference>
<feature type="compositionally biased region" description="Acidic residues" evidence="2">
    <location>
        <begin position="22"/>
        <end position="31"/>
    </location>
</feature>
<feature type="repeat" description="WD" evidence="1">
    <location>
        <begin position="329"/>
        <end position="370"/>
    </location>
</feature>
<dbReference type="InterPro" id="IPR051859">
    <property type="entry name" value="DCAF"/>
</dbReference>
<dbReference type="FunFam" id="2.130.10.10:FF:000492">
    <property type="entry name" value="LEC14B homolog isoform X2"/>
    <property type="match status" value="1"/>
</dbReference>
<evidence type="ECO:0000256" key="2">
    <source>
        <dbReference type="SAM" id="MobiDB-lite"/>
    </source>
</evidence>
<keyword evidence="1" id="KW-0853">WD repeat</keyword>
<dbReference type="SMART" id="SM00320">
    <property type="entry name" value="WD40"/>
    <property type="match status" value="7"/>
</dbReference>
<keyword evidence="4" id="KW-1185">Reference proteome</keyword>
<dbReference type="PANTHER" id="PTHR19847">
    <property type="entry name" value="DDB1- AND CUL4-ASSOCIATED FACTOR 11"/>
    <property type="match status" value="1"/>
</dbReference>
<dbReference type="Proteomes" id="UP001152798">
    <property type="component" value="Chromosome 5"/>
</dbReference>
<feature type="repeat" description="WD" evidence="1">
    <location>
        <begin position="458"/>
        <end position="490"/>
    </location>
</feature>
<dbReference type="Gene3D" id="2.130.10.10">
    <property type="entry name" value="YVTN repeat-like/Quinoprotein amine dehydrogenase"/>
    <property type="match status" value="2"/>
</dbReference>
<feature type="compositionally biased region" description="Basic and acidic residues" evidence="2">
    <location>
        <begin position="1"/>
        <end position="19"/>
    </location>
</feature>